<sequence>MDFKMPPQPPSPPPGRGGSEGKPRSGICPAVPPRICSHLSSSIAPPPSTLSQVSPVPYRKSKSAVDPPAGLATEIQPSTQHQTIYHSSIKDGCCNEGRESFSTKGDAWFFKACN</sequence>
<reference evidence="2 3" key="1">
    <citation type="journal article" date="2022" name="Front. Cell. Infect. Microbiol.">
        <title>The Genomes of Two Strains of Taenia crassiceps the Animal Model for the Study of Human Cysticercosis.</title>
        <authorList>
            <person name="Bobes R.J."/>
            <person name="Estrada K."/>
            <person name="Rios-Valencia D.G."/>
            <person name="Calderon-Gallegos A."/>
            <person name="de la Torre P."/>
            <person name="Carrero J.C."/>
            <person name="Sanchez-Flores A."/>
            <person name="Laclette J.P."/>
        </authorList>
    </citation>
    <scope>NUCLEOTIDE SEQUENCE [LARGE SCALE GENOMIC DNA]</scope>
    <source>
        <strain evidence="2">WFUcys</strain>
    </source>
</reference>
<organism evidence="2 3">
    <name type="scientific">Taenia crassiceps</name>
    <dbReference type="NCBI Taxonomy" id="6207"/>
    <lineage>
        <taxon>Eukaryota</taxon>
        <taxon>Metazoa</taxon>
        <taxon>Spiralia</taxon>
        <taxon>Lophotrochozoa</taxon>
        <taxon>Platyhelminthes</taxon>
        <taxon>Cestoda</taxon>
        <taxon>Eucestoda</taxon>
        <taxon>Cyclophyllidea</taxon>
        <taxon>Taeniidae</taxon>
        <taxon>Taenia</taxon>
    </lineage>
</organism>
<feature type="region of interest" description="Disordered" evidence="1">
    <location>
        <begin position="1"/>
        <end position="71"/>
    </location>
</feature>
<proteinExistence type="predicted"/>
<dbReference type="EMBL" id="JAKROA010000005">
    <property type="protein sequence ID" value="KAL5107060.1"/>
    <property type="molecule type" value="Genomic_DNA"/>
</dbReference>
<accession>A0ABR4QBN5</accession>
<keyword evidence="3" id="KW-1185">Reference proteome</keyword>
<comment type="caution">
    <text evidence="2">The sequence shown here is derived from an EMBL/GenBank/DDBJ whole genome shotgun (WGS) entry which is preliminary data.</text>
</comment>
<name>A0ABR4QBN5_9CEST</name>
<feature type="compositionally biased region" description="Pro residues" evidence="1">
    <location>
        <begin position="1"/>
        <end position="15"/>
    </location>
</feature>
<feature type="compositionally biased region" description="Polar residues" evidence="1">
    <location>
        <begin position="38"/>
        <end position="54"/>
    </location>
</feature>
<evidence type="ECO:0000313" key="3">
    <source>
        <dbReference type="Proteomes" id="UP001651158"/>
    </source>
</evidence>
<dbReference type="Proteomes" id="UP001651158">
    <property type="component" value="Unassembled WGS sequence"/>
</dbReference>
<protein>
    <submittedName>
        <fullName evidence="2">Uncharacterized protein</fullName>
    </submittedName>
</protein>
<evidence type="ECO:0000313" key="2">
    <source>
        <dbReference type="EMBL" id="KAL5107060.1"/>
    </source>
</evidence>
<evidence type="ECO:0000256" key="1">
    <source>
        <dbReference type="SAM" id="MobiDB-lite"/>
    </source>
</evidence>
<gene>
    <name evidence="2" type="ORF">TcWFU_008385</name>
</gene>